<evidence type="ECO:0000313" key="1">
    <source>
        <dbReference type="EMBL" id="VFU07927.1"/>
    </source>
</evidence>
<organism evidence="1 2">
    <name type="scientific">Methylocella tundrae</name>
    <dbReference type="NCBI Taxonomy" id="227605"/>
    <lineage>
        <taxon>Bacteria</taxon>
        <taxon>Pseudomonadati</taxon>
        <taxon>Pseudomonadota</taxon>
        <taxon>Alphaproteobacteria</taxon>
        <taxon>Hyphomicrobiales</taxon>
        <taxon>Beijerinckiaceae</taxon>
        <taxon>Methylocella</taxon>
    </lineage>
</organism>
<dbReference type="Pfam" id="PF02924">
    <property type="entry name" value="HDPD"/>
    <property type="match status" value="1"/>
</dbReference>
<proteinExistence type="predicted"/>
<sequence length="221" mass="22625">MTTVLTEHLHAGAFIVSEEEGLYSRDQITISNLTAKTPGTVLGKSGVPAAETATVAADTGNVGTGALVMDATAPIAATAIDGVYEVILRATGATASFDVIDPNGILVDAGLVGTTFNNQIKFLLSSAGTMTIGDRWFVTISRPVGTGDTWDALNFTAVNGLQIVAGILFGDVDLGAGSQAATAIVRTAQVRLADLTWPAGATAAQIAEGVNQLRRLGIIVR</sequence>
<accession>A0A4U8Z005</accession>
<dbReference type="OrthoDB" id="7996345at2"/>
<dbReference type="EMBL" id="LR536450">
    <property type="protein sequence ID" value="VFU07927.1"/>
    <property type="molecule type" value="Genomic_DNA"/>
</dbReference>
<dbReference type="KEGG" id="mtun:MTUNDRAET4_1034"/>
<dbReference type="InterPro" id="IPR004195">
    <property type="entry name" value="Head_decoration_D"/>
</dbReference>
<reference evidence="1 2" key="1">
    <citation type="submission" date="2019-03" db="EMBL/GenBank/DDBJ databases">
        <authorList>
            <person name="Kox A.R. M."/>
        </authorList>
    </citation>
    <scope>NUCLEOTIDE SEQUENCE [LARGE SCALE GENOMIC DNA]</scope>
    <source>
        <strain evidence="1">MTUNDRAET4 annotated genome</strain>
    </source>
</reference>
<dbReference type="Proteomes" id="UP000294360">
    <property type="component" value="Chromosome"/>
</dbReference>
<dbReference type="RefSeq" id="WP_134487590.1">
    <property type="nucleotide sequence ID" value="NZ_CP139089.1"/>
</dbReference>
<dbReference type="AlphaFoldDB" id="A0A4U8Z005"/>
<name>A0A4U8Z005_METTU</name>
<protein>
    <submittedName>
        <fullName evidence="1">Head decoration protein</fullName>
    </submittedName>
</protein>
<gene>
    <name evidence="1" type="ORF">MTUNDRAET4_1034</name>
</gene>
<evidence type="ECO:0000313" key="2">
    <source>
        <dbReference type="Proteomes" id="UP000294360"/>
    </source>
</evidence>